<dbReference type="PANTHER" id="PTHR30419:SF2">
    <property type="entry name" value="LYSR FAMILY TRANSCRIPTIONAL REGULATOR"/>
    <property type="match status" value="1"/>
</dbReference>
<dbReference type="Pfam" id="PF03466">
    <property type="entry name" value="LysR_substrate"/>
    <property type="match status" value="1"/>
</dbReference>
<gene>
    <name evidence="6" type="ORF">SAMN05216526_1873</name>
</gene>
<sequence length="302" mass="33176">MLPDLVSLNLFIRAVERRSISKAALESHIALAAASRRIAMLEHCYGVQLLYRSAQGVEPTAAGTSLLYHARRLLHRESLMKAEMSDFLNGIKGHIRLQANTSAITQFLPQELAVFSESFPEVKIELTESRSSLIIQALRDGNADLGIVMDGPSCEGITRFAYHQDTLVVVVPKGHEMTSKKVSFAETLKYDFVGLDGDTAIMGLLSAAAKELDEPLRLRVQVSSFEAVCKFVQAGIGIGVLPKLTAEEFGRGMGLRLIELDEDWTSREMYVCVRSINALSAPTKTLISHLIGTTDLDQTKID</sequence>
<feature type="domain" description="HTH lysR-type" evidence="5">
    <location>
        <begin position="3"/>
        <end position="60"/>
    </location>
</feature>
<dbReference type="Proteomes" id="UP000223759">
    <property type="component" value="Unassembled WGS sequence"/>
</dbReference>
<evidence type="ECO:0000259" key="5">
    <source>
        <dbReference type="PROSITE" id="PS50931"/>
    </source>
</evidence>
<dbReference type="AlphaFoldDB" id="A0A1R3W7D6"/>
<organism evidence="6 7">
    <name type="scientific">Ectothiorhodosinus mongolicus</name>
    <dbReference type="NCBI Taxonomy" id="233100"/>
    <lineage>
        <taxon>Bacteria</taxon>
        <taxon>Pseudomonadati</taxon>
        <taxon>Pseudomonadota</taxon>
        <taxon>Gammaproteobacteria</taxon>
        <taxon>Chromatiales</taxon>
        <taxon>Ectothiorhodospiraceae</taxon>
        <taxon>Ectothiorhodosinus</taxon>
    </lineage>
</organism>
<dbReference type="RefSeq" id="WP_076756281.1">
    <property type="nucleotide sequence ID" value="NZ_CP023018.1"/>
</dbReference>
<dbReference type="Gene3D" id="1.10.10.10">
    <property type="entry name" value="Winged helix-like DNA-binding domain superfamily/Winged helix DNA-binding domain"/>
    <property type="match status" value="1"/>
</dbReference>
<name>A0A1R3W7D6_9GAMM</name>
<dbReference type="GO" id="GO:0003677">
    <property type="term" value="F:DNA binding"/>
    <property type="evidence" value="ECO:0007669"/>
    <property type="project" value="UniProtKB-KW"/>
</dbReference>
<dbReference type="GO" id="GO:0005829">
    <property type="term" value="C:cytosol"/>
    <property type="evidence" value="ECO:0007669"/>
    <property type="project" value="TreeGrafter"/>
</dbReference>
<dbReference type="Gene3D" id="3.40.190.290">
    <property type="match status" value="1"/>
</dbReference>
<dbReference type="OrthoDB" id="5289754at2"/>
<keyword evidence="7" id="KW-1185">Reference proteome</keyword>
<dbReference type="InterPro" id="IPR036388">
    <property type="entry name" value="WH-like_DNA-bd_sf"/>
</dbReference>
<evidence type="ECO:0000256" key="2">
    <source>
        <dbReference type="ARBA" id="ARBA00023015"/>
    </source>
</evidence>
<dbReference type="PANTHER" id="PTHR30419">
    <property type="entry name" value="HTH-TYPE TRANSCRIPTIONAL REGULATOR YBHD"/>
    <property type="match status" value="1"/>
</dbReference>
<dbReference type="GO" id="GO:0003700">
    <property type="term" value="F:DNA-binding transcription factor activity"/>
    <property type="evidence" value="ECO:0007669"/>
    <property type="project" value="InterPro"/>
</dbReference>
<dbReference type="CDD" id="cd08421">
    <property type="entry name" value="PBP2_LTTR_like_1"/>
    <property type="match status" value="1"/>
</dbReference>
<keyword evidence="2" id="KW-0805">Transcription regulation</keyword>
<keyword evidence="3" id="KW-0238">DNA-binding</keyword>
<accession>A0A1R3W7D6</accession>
<dbReference type="SUPFAM" id="SSF46785">
    <property type="entry name" value="Winged helix' DNA-binding domain"/>
    <property type="match status" value="1"/>
</dbReference>
<protein>
    <submittedName>
        <fullName evidence="6">Transcriptional regulator, LysR family</fullName>
    </submittedName>
</protein>
<evidence type="ECO:0000256" key="4">
    <source>
        <dbReference type="ARBA" id="ARBA00023163"/>
    </source>
</evidence>
<keyword evidence="4" id="KW-0804">Transcription</keyword>
<proteinExistence type="inferred from homology"/>
<dbReference type="Pfam" id="PF00126">
    <property type="entry name" value="HTH_1"/>
    <property type="match status" value="1"/>
</dbReference>
<evidence type="ECO:0000313" key="6">
    <source>
        <dbReference type="EMBL" id="SIT73625.1"/>
    </source>
</evidence>
<dbReference type="InterPro" id="IPR050950">
    <property type="entry name" value="HTH-type_LysR_regulators"/>
</dbReference>
<evidence type="ECO:0000313" key="7">
    <source>
        <dbReference type="Proteomes" id="UP000223759"/>
    </source>
</evidence>
<dbReference type="InterPro" id="IPR036390">
    <property type="entry name" value="WH_DNA-bd_sf"/>
</dbReference>
<evidence type="ECO:0000256" key="3">
    <source>
        <dbReference type="ARBA" id="ARBA00023125"/>
    </source>
</evidence>
<reference evidence="6 7" key="1">
    <citation type="submission" date="2017-01" db="EMBL/GenBank/DDBJ databases">
        <authorList>
            <person name="Mah S.A."/>
            <person name="Swanson W.J."/>
            <person name="Moy G.W."/>
            <person name="Vacquier V.D."/>
        </authorList>
    </citation>
    <scope>NUCLEOTIDE SEQUENCE [LARGE SCALE GENOMIC DNA]</scope>
    <source>
        <strain evidence="6 7">M9</strain>
    </source>
</reference>
<comment type="similarity">
    <text evidence="1">Belongs to the LysR transcriptional regulatory family.</text>
</comment>
<dbReference type="EMBL" id="FTPK01000004">
    <property type="protein sequence ID" value="SIT73625.1"/>
    <property type="molecule type" value="Genomic_DNA"/>
</dbReference>
<dbReference type="InterPro" id="IPR005119">
    <property type="entry name" value="LysR_subst-bd"/>
</dbReference>
<dbReference type="PROSITE" id="PS50931">
    <property type="entry name" value="HTH_LYSR"/>
    <property type="match status" value="1"/>
</dbReference>
<dbReference type="SUPFAM" id="SSF53850">
    <property type="entry name" value="Periplasmic binding protein-like II"/>
    <property type="match status" value="1"/>
</dbReference>
<dbReference type="STRING" id="233100.SAMN05216526_1873"/>
<dbReference type="InterPro" id="IPR000847">
    <property type="entry name" value="LysR_HTH_N"/>
</dbReference>
<evidence type="ECO:0000256" key="1">
    <source>
        <dbReference type="ARBA" id="ARBA00009437"/>
    </source>
</evidence>